<protein>
    <submittedName>
        <fullName evidence="4">TetR family transcriptional regulator</fullName>
    </submittedName>
    <submittedName>
        <fullName evidence="5">Transcriptional regulator, TetR family</fullName>
    </submittedName>
</protein>
<dbReference type="InterPro" id="IPR009057">
    <property type="entry name" value="Homeodomain-like_sf"/>
</dbReference>
<evidence type="ECO:0000313" key="6">
    <source>
        <dbReference type="Proteomes" id="UP000029382"/>
    </source>
</evidence>
<feature type="domain" description="HTH tetR-type" evidence="3">
    <location>
        <begin position="12"/>
        <end position="72"/>
    </location>
</feature>
<name>A0A091BV61_STREI</name>
<dbReference type="PANTHER" id="PTHR43479">
    <property type="entry name" value="ACREF/ENVCD OPERON REPRESSOR-RELATED"/>
    <property type="match status" value="1"/>
</dbReference>
<evidence type="ECO:0000259" key="3">
    <source>
        <dbReference type="PROSITE" id="PS50977"/>
    </source>
</evidence>
<dbReference type="EMBL" id="AUZH01000011">
    <property type="protein sequence ID" value="KFN88624.1"/>
    <property type="molecule type" value="Genomic_DNA"/>
</dbReference>
<dbReference type="RefSeq" id="WP_039696146.1">
    <property type="nucleotide sequence ID" value="NZ_AUZH01000011.1"/>
</dbReference>
<dbReference type="Pfam" id="PF14278">
    <property type="entry name" value="TetR_C_8"/>
    <property type="match status" value="1"/>
</dbReference>
<keyword evidence="7" id="KW-1185">Reference proteome</keyword>
<dbReference type="InterPro" id="IPR001647">
    <property type="entry name" value="HTH_TetR"/>
</dbReference>
<dbReference type="Proteomes" id="UP000029382">
    <property type="component" value="Unassembled WGS sequence"/>
</dbReference>
<accession>A0A091BV61</accession>
<dbReference type="InterPro" id="IPR039532">
    <property type="entry name" value="TetR_C_Firmicutes"/>
</dbReference>
<reference evidence="5 7" key="2">
    <citation type="submission" date="2016-10" db="EMBL/GenBank/DDBJ databases">
        <authorList>
            <person name="Varghese N."/>
            <person name="Submissions S."/>
        </authorList>
    </citation>
    <scope>NUCLEOTIDE SEQUENCE [LARGE SCALE GENOMIC DNA]</scope>
    <source>
        <strain evidence="5 7">JB1</strain>
    </source>
</reference>
<evidence type="ECO:0000313" key="4">
    <source>
        <dbReference type="EMBL" id="KFN88624.1"/>
    </source>
</evidence>
<evidence type="ECO:0000256" key="2">
    <source>
        <dbReference type="PROSITE-ProRule" id="PRU00335"/>
    </source>
</evidence>
<dbReference type="Gene3D" id="1.10.357.10">
    <property type="entry name" value="Tetracycline Repressor, domain 2"/>
    <property type="match status" value="1"/>
</dbReference>
<dbReference type="EMBL" id="FOTG01000006">
    <property type="protein sequence ID" value="SFL28636.1"/>
    <property type="molecule type" value="Genomic_DNA"/>
</dbReference>
<dbReference type="SUPFAM" id="SSF46689">
    <property type="entry name" value="Homeodomain-like"/>
    <property type="match status" value="1"/>
</dbReference>
<dbReference type="GO" id="GO:0003677">
    <property type="term" value="F:DNA binding"/>
    <property type="evidence" value="ECO:0007669"/>
    <property type="project" value="UniProtKB-UniRule"/>
</dbReference>
<evidence type="ECO:0000313" key="5">
    <source>
        <dbReference type="EMBL" id="SFL28636.1"/>
    </source>
</evidence>
<dbReference type="AlphaFoldDB" id="A0A091BV61"/>
<keyword evidence="1 2" id="KW-0238">DNA-binding</keyword>
<dbReference type="Pfam" id="PF00440">
    <property type="entry name" value="TetR_N"/>
    <property type="match status" value="1"/>
</dbReference>
<comment type="caution">
    <text evidence="4">The sequence shown here is derived from an EMBL/GenBank/DDBJ whole genome shotgun (WGS) entry which is preliminary data.</text>
</comment>
<evidence type="ECO:0000256" key="1">
    <source>
        <dbReference type="ARBA" id="ARBA00023125"/>
    </source>
</evidence>
<reference evidence="4 6" key="1">
    <citation type="journal article" date="2014" name="Genome Announc.">
        <title>Draft Genome Sequences of Streptococcus bovis Strains ATCC 33317 and JB1.</title>
        <authorList>
            <person name="Benahmed F.H."/>
            <person name="Gopinath G.R."/>
            <person name="Harbottle H."/>
            <person name="Cotta M.A."/>
            <person name="Luo Y."/>
            <person name="Henderson C."/>
            <person name="Teri P."/>
            <person name="Soppet D."/>
            <person name="Rasmussen M."/>
            <person name="Whitehead T.R."/>
            <person name="Davidson M."/>
        </authorList>
    </citation>
    <scope>NUCLEOTIDE SEQUENCE [LARGE SCALE GENOMIC DNA]</scope>
    <source>
        <strain evidence="4 6">JB1</strain>
    </source>
</reference>
<dbReference type="PANTHER" id="PTHR43479:SF7">
    <property type="entry name" value="TETR-FAMILY TRANSCRIPTIONAL REGULATOR"/>
    <property type="match status" value="1"/>
</dbReference>
<feature type="DNA-binding region" description="H-T-H motif" evidence="2">
    <location>
        <begin position="35"/>
        <end position="54"/>
    </location>
</feature>
<organism evidence="4 6">
    <name type="scientific">Streptococcus equinus JB1</name>
    <dbReference type="NCBI Taxonomy" id="1294274"/>
    <lineage>
        <taxon>Bacteria</taxon>
        <taxon>Bacillati</taxon>
        <taxon>Bacillota</taxon>
        <taxon>Bacilli</taxon>
        <taxon>Lactobacillales</taxon>
        <taxon>Streptococcaceae</taxon>
        <taxon>Streptococcus</taxon>
    </lineage>
</organism>
<gene>
    <name evidence="4" type="ORF">H702_01940</name>
    <name evidence="5" type="ORF">SAMN02910290_01211</name>
</gene>
<sequence length="203" mass="24000">MANLSKKQHQVSETKHRLSKALYLLITERHYDEITIYHILDKADISRRTFYRYFNSKDDLMDFCLENFVDGYYHQRDNFILAESAEDVFLVTLNFMYSNRLFIASLVRSGHFSLLSEKLNKNSAKIYKKINLPWCIDDSVESNIDYISKGLYGAYLNILQFWLTKDKPEKPEFIAKNLSLLFNSIPGYFNAPSEKHTKIRNKR</sequence>
<evidence type="ECO:0000313" key="7">
    <source>
        <dbReference type="Proteomes" id="UP000182793"/>
    </source>
</evidence>
<dbReference type="Proteomes" id="UP000182793">
    <property type="component" value="Unassembled WGS sequence"/>
</dbReference>
<dbReference type="PROSITE" id="PS50977">
    <property type="entry name" value="HTH_TETR_2"/>
    <property type="match status" value="1"/>
</dbReference>
<dbReference type="InterPro" id="IPR050624">
    <property type="entry name" value="HTH-type_Tx_Regulator"/>
</dbReference>
<proteinExistence type="predicted"/>